<dbReference type="Proteomes" id="UP000018838">
    <property type="component" value="Chromosome"/>
</dbReference>
<dbReference type="EMBL" id="CP004006">
    <property type="protein sequence ID" value="AHE66516.1"/>
    <property type="molecule type" value="Genomic_DNA"/>
</dbReference>
<dbReference type="eggNOG" id="COG4467">
    <property type="taxonomic scope" value="Bacteria"/>
</dbReference>
<gene>
    <name evidence="2" type="ORF">Loa_00960</name>
</gene>
<evidence type="ECO:0000313" key="2">
    <source>
        <dbReference type="EMBL" id="AHE66516.1"/>
    </source>
</evidence>
<organism evidence="2 3">
    <name type="scientific">Legionella oakridgensis ATCC 33761 = DSM 21215</name>
    <dbReference type="NCBI Taxonomy" id="1268635"/>
    <lineage>
        <taxon>Bacteria</taxon>
        <taxon>Pseudomonadati</taxon>
        <taxon>Pseudomonadota</taxon>
        <taxon>Gammaproteobacteria</taxon>
        <taxon>Legionellales</taxon>
        <taxon>Legionellaceae</taxon>
        <taxon>Legionella</taxon>
    </lineage>
</organism>
<dbReference type="STRING" id="1268635.Loa_00960"/>
<feature type="domain" description="Transposase IS66 central" evidence="1">
    <location>
        <begin position="49"/>
        <end position="319"/>
    </location>
</feature>
<evidence type="ECO:0000259" key="1">
    <source>
        <dbReference type="Pfam" id="PF03050"/>
    </source>
</evidence>
<keyword evidence="3" id="KW-1185">Reference proteome</keyword>
<dbReference type="PANTHER" id="PTHR33678:SF1">
    <property type="entry name" value="BLL1576 PROTEIN"/>
    <property type="match status" value="1"/>
</dbReference>
<name>W0BCU1_9GAMM</name>
<dbReference type="InterPro" id="IPR004291">
    <property type="entry name" value="Transposase_IS66_central"/>
</dbReference>
<dbReference type="PATRIC" id="fig|1268635.3.peg.957"/>
<dbReference type="NCBIfam" id="NF033517">
    <property type="entry name" value="transpos_IS66"/>
    <property type="match status" value="1"/>
</dbReference>
<evidence type="ECO:0000313" key="3">
    <source>
        <dbReference type="Proteomes" id="UP000018838"/>
    </source>
</evidence>
<accession>W0BCU1</accession>
<dbReference type="InterPro" id="IPR052344">
    <property type="entry name" value="Transposase-related"/>
</dbReference>
<sequence length="356" mass="40661">MIGIVKRQVFDIPLPKIEVTEHQAEVKYCECCNKTITAAFPAGVLAPVQYGEVIRSWSVYYQYQHFIPEDRLQQLFYDLYGIQLATATRTGYNRIAFDTLASFEESVLSAVKTAAVKNLDETGFRVAGKTQWLHVASTKTATYYHISPKRKSLLDGLSGTVIHDHWKSYYNLGGVEHALCNQHHLRELKAITEHDKEPWAQAMTRLLRVALRCRHFNAHHAIPVARIKRLTNIYKKIIRDGLAYHETLPPLPCKGKQGRQPRRTGQNLLWRLFHYKQDVLRFLHDLAVPFTNNDAERDLRMMKCKQKISGGFRTAQGAEQFARIRGFISTIRKQGLSIISSIQSIFSGTIPVLSGI</sequence>
<proteinExistence type="predicted"/>
<dbReference type="PANTHER" id="PTHR33678">
    <property type="entry name" value="BLL1576 PROTEIN"/>
    <property type="match status" value="1"/>
</dbReference>
<dbReference type="Pfam" id="PF03050">
    <property type="entry name" value="DDE_Tnp_IS66"/>
    <property type="match status" value="1"/>
</dbReference>
<dbReference type="AlphaFoldDB" id="W0BCU1"/>
<dbReference type="KEGG" id="lok:Loa_00960"/>
<protein>
    <submittedName>
        <fullName evidence="2">Transposase IS66 family</fullName>
    </submittedName>
</protein>
<dbReference type="HOGENOM" id="CLU_039294_2_1_6"/>
<reference evidence="2 3" key="1">
    <citation type="journal article" date="2013" name="Int. J. Med. Microbiol.">
        <title>Legionella oakridgensis ATCC 33761 genome sequence and phenotypic characterization reveals its replication capacity in amoebae.</title>
        <authorList>
            <person name="Brzuszkiewicz E."/>
            <person name="Schulz T."/>
            <person name="Rydzewski K."/>
            <person name="Daniel R."/>
            <person name="Gillmaier N."/>
            <person name="Dittmann C."/>
            <person name="Holland G."/>
            <person name="Schunder E."/>
            <person name="Lautner M."/>
            <person name="Eisenreich W."/>
            <person name="Luck C."/>
            <person name="Heuner K."/>
        </authorList>
    </citation>
    <scope>NUCLEOTIDE SEQUENCE [LARGE SCALE GENOMIC DNA]</scope>
    <source>
        <strain>OR-10</strain>
        <strain evidence="3">ATCC 33761</strain>
    </source>
</reference>